<name>A7NPK1_ROSCS</name>
<dbReference type="PANTHER" id="PTHR38480">
    <property type="entry name" value="SLR0254 PROTEIN"/>
    <property type="match status" value="1"/>
</dbReference>
<evidence type="ECO:0000256" key="2">
    <source>
        <dbReference type="ARBA" id="ARBA00022692"/>
    </source>
</evidence>
<dbReference type="InterPro" id="IPR010432">
    <property type="entry name" value="RDD"/>
</dbReference>
<dbReference type="GO" id="GO:0016020">
    <property type="term" value="C:membrane"/>
    <property type="evidence" value="ECO:0007669"/>
    <property type="project" value="UniProtKB-SubCell"/>
</dbReference>
<evidence type="ECO:0000256" key="1">
    <source>
        <dbReference type="ARBA" id="ARBA00004141"/>
    </source>
</evidence>
<keyword evidence="8" id="KW-1185">Reference proteome</keyword>
<keyword evidence="3 5" id="KW-1133">Transmembrane helix</keyword>
<gene>
    <name evidence="7" type="ordered locus">Rcas_3447</name>
</gene>
<evidence type="ECO:0000259" key="6">
    <source>
        <dbReference type="Pfam" id="PF06271"/>
    </source>
</evidence>
<dbReference type="eggNOG" id="COG1714">
    <property type="taxonomic scope" value="Bacteria"/>
</dbReference>
<accession>A7NPK1</accession>
<dbReference type="RefSeq" id="WP_012121921.1">
    <property type="nucleotide sequence ID" value="NC_009767.1"/>
</dbReference>
<evidence type="ECO:0000256" key="4">
    <source>
        <dbReference type="ARBA" id="ARBA00023136"/>
    </source>
</evidence>
<feature type="domain" description="RDD" evidence="6">
    <location>
        <begin position="20"/>
        <end position="150"/>
    </location>
</feature>
<keyword evidence="2 5" id="KW-0812">Transmembrane</keyword>
<organism evidence="7 8">
    <name type="scientific">Roseiflexus castenholzii (strain DSM 13941 / HLO8)</name>
    <dbReference type="NCBI Taxonomy" id="383372"/>
    <lineage>
        <taxon>Bacteria</taxon>
        <taxon>Bacillati</taxon>
        <taxon>Chloroflexota</taxon>
        <taxon>Chloroflexia</taxon>
        <taxon>Chloroflexales</taxon>
        <taxon>Roseiflexineae</taxon>
        <taxon>Roseiflexaceae</taxon>
        <taxon>Roseiflexus</taxon>
    </lineage>
</organism>
<sequence>MVSGDYIVETPEQIELAYDLAGIGSRFLAAIVDSALIALAESALFFALAQIAGAMEFAESVLIAIGAALGFAILWGYYIAFELTWNGQSPGKRLIGLRVVSEGGRPITVTGSIIRNLIRIVDFLPFLYGIGVIAMFIDGQARRLGDLAAGTLVVRERADVTLEGLVTRAAPDMPPPSGDTTDLIDVSLLTPNDYALLCDFLDQRRDLAQPVRRRLAAQLGEGLQARLGVLPESDPERLIERVARAYQYQRRRGS</sequence>
<dbReference type="HOGENOM" id="CLU_054176_1_0_0"/>
<evidence type="ECO:0000313" key="8">
    <source>
        <dbReference type="Proteomes" id="UP000000263"/>
    </source>
</evidence>
<keyword evidence="4 5" id="KW-0472">Membrane</keyword>
<dbReference type="Proteomes" id="UP000000263">
    <property type="component" value="Chromosome"/>
</dbReference>
<feature type="transmembrane region" description="Helical" evidence="5">
    <location>
        <begin position="117"/>
        <end position="137"/>
    </location>
</feature>
<dbReference type="PANTHER" id="PTHR38480:SF1">
    <property type="entry name" value="SLR0254 PROTEIN"/>
    <property type="match status" value="1"/>
</dbReference>
<dbReference type="KEGG" id="rca:Rcas_3447"/>
<reference evidence="7 8" key="1">
    <citation type="submission" date="2007-08" db="EMBL/GenBank/DDBJ databases">
        <title>Complete sequence of Roseiflexus castenholzii DSM 13941.</title>
        <authorList>
            <consortium name="US DOE Joint Genome Institute"/>
            <person name="Copeland A."/>
            <person name="Lucas S."/>
            <person name="Lapidus A."/>
            <person name="Barry K."/>
            <person name="Glavina del Rio T."/>
            <person name="Dalin E."/>
            <person name="Tice H."/>
            <person name="Pitluck S."/>
            <person name="Thompson L.S."/>
            <person name="Brettin T."/>
            <person name="Bruce D."/>
            <person name="Detter J.C."/>
            <person name="Han C."/>
            <person name="Tapia R."/>
            <person name="Schmutz J."/>
            <person name="Larimer F."/>
            <person name="Land M."/>
            <person name="Hauser L."/>
            <person name="Kyrpides N."/>
            <person name="Mikhailova N."/>
            <person name="Bryant D.A."/>
            <person name="Hanada S."/>
            <person name="Tsukatani Y."/>
            <person name="Richardson P."/>
        </authorList>
    </citation>
    <scope>NUCLEOTIDE SEQUENCE [LARGE SCALE GENOMIC DNA]</scope>
    <source>
        <strain evidence="8">DSM 13941 / HLO8</strain>
    </source>
</reference>
<evidence type="ECO:0000313" key="7">
    <source>
        <dbReference type="EMBL" id="ABU59497.1"/>
    </source>
</evidence>
<proteinExistence type="predicted"/>
<dbReference type="STRING" id="383372.Rcas_3447"/>
<evidence type="ECO:0000256" key="3">
    <source>
        <dbReference type="ARBA" id="ARBA00022989"/>
    </source>
</evidence>
<protein>
    <submittedName>
        <fullName evidence="7">RDD domain containing protein</fullName>
    </submittedName>
</protein>
<feature type="transmembrane region" description="Helical" evidence="5">
    <location>
        <begin position="27"/>
        <end position="49"/>
    </location>
</feature>
<dbReference type="EMBL" id="CP000804">
    <property type="protein sequence ID" value="ABU59497.1"/>
    <property type="molecule type" value="Genomic_DNA"/>
</dbReference>
<dbReference type="OrthoDB" id="9787732at2"/>
<dbReference type="AlphaFoldDB" id="A7NPK1"/>
<comment type="subcellular location">
    <subcellularLocation>
        <location evidence="1">Membrane</location>
        <topology evidence="1">Multi-pass membrane protein</topology>
    </subcellularLocation>
</comment>
<evidence type="ECO:0000256" key="5">
    <source>
        <dbReference type="SAM" id="Phobius"/>
    </source>
</evidence>
<dbReference type="Pfam" id="PF06271">
    <property type="entry name" value="RDD"/>
    <property type="match status" value="1"/>
</dbReference>
<feature type="transmembrane region" description="Helical" evidence="5">
    <location>
        <begin position="61"/>
        <end position="80"/>
    </location>
</feature>